<dbReference type="InterPro" id="IPR053244">
    <property type="entry name" value="HDAC_HD_type_1"/>
</dbReference>
<dbReference type="AlphaFoldDB" id="A0AAD7C1T2"/>
<gene>
    <name evidence="1" type="ORF">FB45DRAFT_1138718</name>
</gene>
<dbReference type="InterPro" id="IPR037138">
    <property type="entry name" value="His_deacetylse_dom_sf"/>
</dbReference>
<reference evidence="1" key="1">
    <citation type="submission" date="2023-03" db="EMBL/GenBank/DDBJ databases">
        <title>Massive genome expansion in bonnet fungi (Mycena s.s.) driven by repeated elements and novel gene families across ecological guilds.</title>
        <authorList>
            <consortium name="Lawrence Berkeley National Laboratory"/>
            <person name="Harder C.B."/>
            <person name="Miyauchi S."/>
            <person name="Viragh M."/>
            <person name="Kuo A."/>
            <person name="Thoen E."/>
            <person name="Andreopoulos B."/>
            <person name="Lu D."/>
            <person name="Skrede I."/>
            <person name="Drula E."/>
            <person name="Henrissat B."/>
            <person name="Morin E."/>
            <person name="Kohler A."/>
            <person name="Barry K."/>
            <person name="LaButti K."/>
            <person name="Morin E."/>
            <person name="Salamov A."/>
            <person name="Lipzen A."/>
            <person name="Mereny Z."/>
            <person name="Hegedus B."/>
            <person name="Baldrian P."/>
            <person name="Stursova M."/>
            <person name="Weitz H."/>
            <person name="Taylor A."/>
            <person name="Grigoriev I.V."/>
            <person name="Nagy L.G."/>
            <person name="Martin F."/>
            <person name="Kauserud H."/>
        </authorList>
    </citation>
    <scope>NUCLEOTIDE SEQUENCE</scope>
    <source>
        <strain evidence="1">9284</strain>
    </source>
</reference>
<dbReference type="GO" id="GO:0005634">
    <property type="term" value="C:nucleus"/>
    <property type="evidence" value="ECO:0007669"/>
    <property type="project" value="TreeGrafter"/>
</dbReference>
<accession>A0AAD7C1T2</accession>
<dbReference type="Proteomes" id="UP001221142">
    <property type="component" value="Unassembled WGS sequence"/>
</dbReference>
<evidence type="ECO:0000313" key="2">
    <source>
        <dbReference type="Proteomes" id="UP001221142"/>
    </source>
</evidence>
<keyword evidence="2" id="KW-1185">Reference proteome</keyword>
<comment type="caution">
    <text evidence="1">The sequence shown here is derived from an EMBL/GenBank/DDBJ whole genome shotgun (WGS) entry which is preliminary data.</text>
</comment>
<name>A0AAD7C1T2_9AGAR</name>
<proteinExistence type="predicted"/>
<dbReference type="GO" id="GO:0004407">
    <property type="term" value="F:histone deacetylase activity"/>
    <property type="evidence" value="ECO:0007669"/>
    <property type="project" value="TreeGrafter"/>
</dbReference>
<organism evidence="1 2">
    <name type="scientific">Roridomyces roridus</name>
    <dbReference type="NCBI Taxonomy" id="1738132"/>
    <lineage>
        <taxon>Eukaryota</taxon>
        <taxon>Fungi</taxon>
        <taxon>Dikarya</taxon>
        <taxon>Basidiomycota</taxon>
        <taxon>Agaricomycotina</taxon>
        <taxon>Agaricomycetes</taxon>
        <taxon>Agaricomycetidae</taxon>
        <taxon>Agaricales</taxon>
        <taxon>Marasmiineae</taxon>
        <taxon>Mycenaceae</taxon>
        <taxon>Roridomyces</taxon>
    </lineage>
</organism>
<sequence>MLTASRTLSVQAASVSIHGAHGQHIENVHLQTYTSPEHWEVLYKERYSRILRSAEEFLDKTGWPGEDVLVFISCGMDASEHEMPSVSRNRRVPTAGMALMSGAMAHLVGLSESGVKYDELEEWWNKENLDLLEKATKKRRGGRTSVVPADHPWLERALGIFASLDPGAVAYATSSSTPAPIAPSSRT</sequence>
<dbReference type="PANTHER" id="PTHR47558:SF1">
    <property type="entry name" value="HISTONE DEACETYLASE HOS3"/>
    <property type="match status" value="1"/>
</dbReference>
<dbReference type="EMBL" id="JARKIF010000006">
    <property type="protein sequence ID" value="KAJ7636785.1"/>
    <property type="molecule type" value="Genomic_DNA"/>
</dbReference>
<dbReference type="PANTHER" id="PTHR47558">
    <property type="entry name" value="HISTONE DEACETYLASE HOS3"/>
    <property type="match status" value="1"/>
</dbReference>
<protein>
    <submittedName>
        <fullName evidence="1">Uncharacterized protein</fullName>
    </submittedName>
</protein>
<dbReference type="Gene3D" id="3.40.800.20">
    <property type="entry name" value="Histone deacetylase domain"/>
    <property type="match status" value="1"/>
</dbReference>
<evidence type="ECO:0000313" key="1">
    <source>
        <dbReference type="EMBL" id="KAJ7636785.1"/>
    </source>
</evidence>